<dbReference type="PANTHER" id="PTHR47653">
    <property type="entry name" value="PROTEIN BARK BEETLE"/>
    <property type="match status" value="1"/>
</dbReference>
<dbReference type="WBParaSite" id="Bm8308a.1">
    <property type="protein sequence ID" value="Bm8308a.1"/>
    <property type="gene ID" value="WBGene00228569"/>
</dbReference>
<dbReference type="InterPro" id="IPR012334">
    <property type="entry name" value="Pectin_lyas_fold"/>
</dbReference>
<reference evidence="10" key="1">
    <citation type="journal article" date="2007" name="Science">
        <title>Draft genome of the filarial nematode parasite Brugia malayi.</title>
        <authorList>
            <person name="Ghedin E."/>
            <person name="Wang S."/>
            <person name="Spiro D."/>
            <person name="Caler E."/>
            <person name="Zhao Q."/>
            <person name="Crabtree J."/>
            <person name="Allen J.E."/>
            <person name="Delcher A.L."/>
            <person name="Guiliano D.B."/>
            <person name="Miranda-Saavedra D."/>
            <person name="Angiuoli S.V."/>
            <person name="Creasy T."/>
            <person name="Amedeo P."/>
            <person name="Haas B."/>
            <person name="El-Sayed N.M."/>
            <person name="Wortman J.R."/>
            <person name="Feldblyum T."/>
            <person name="Tallon L."/>
            <person name="Schatz M."/>
            <person name="Shumway M."/>
            <person name="Koo H."/>
            <person name="Salzberg S.L."/>
            <person name="Schobel S."/>
            <person name="Pertea M."/>
            <person name="Pop M."/>
            <person name="White O."/>
            <person name="Barton G.J."/>
            <person name="Carlow C.K."/>
            <person name="Crawford M.J."/>
            <person name="Daub J."/>
            <person name="Dimmic M.W."/>
            <person name="Estes C.F."/>
            <person name="Foster J.M."/>
            <person name="Ganatra M."/>
            <person name="Gregory W.F."/>
            <person name="Johnson N.M."/>
            <person name="Jin J."/>
            <person name="Komuniecki R."/>
            <person name="Korf I."/>
            <person name="Kumar S."/>
            <person name="Laney S."/>
            <person name="Li B.W."/>
            <person name="Li W."/>
            <person name="Lindblom T.H."/>
            <person name="Lustigman S."/>
            <person name="Ma D."/>
            <person name="Maina C.V."/>
            <person name="Martin D.M."/>
            <person name="McCarter J.P."/>
            <person name="McReynolds L."/>
            <person name="Mitreva M."/>
            <person name="Nutman T.B."/>
            <person name="Parkinson J."/>
            <person name="Peregrin-Alvarez J.M."/>
            <person name="Poole C."/>
            <person name="Ren Q."/>
            <person name="Saunders L."/>
            <person name="Sluder A.E."/>
            <person name="Smith K."/>
            <person name="Stanke M."/>
            <person name="Unnasch T.R."/>
            <person name="Ware J."/>
            <person name="Wei A.D."/>
            <person name="Weil G."/>
            <person name="Williams D.J."/>
            <person name="Zhang Y."/>
            <person name="Williams S.A."/>
            <person name="Fraser-Liggett C."/>
            <person name="Slatko B."/>
            <person name="Blaxter M.L."/>
            <person name="Scott A.L."/>
        </authorList>
    </citation>
    <scope>NUCLEOTIDE SEQUENCE</scope>
    <source>
        <strain evidence="10">FR3</strain>
    </source>
</reference>
<dbReference type="GO" id="GO:0045217">
    <property type="term" value="P:cell-cell junction maintenance"/>
    <property type="evidence" value="ECO:0007669"/>
    <property type="project" value="TreeGrafter"/>
</dbReference>
<dbReference type="RefSeq" id="XP_042937366.1">
    <property type="nucleotide sequence ID" value="XM_043081432.1"/>
</dbReference>
<evidence type="ECO:0000256" key="7">
    <source>
        <dbReference type="SAM" id="Phobius"/>
    </source>
</evidence>
<evidence type="ECO:0000256" key="6">
    <source>
        <dbReference type="SAM" id="MobiDB-lite"/>
    </source>
</evidence>
<evidence type="ECO:0000259" key="8">
    <source>
        <dbReference type="PROSITE" id="PS50287"/>
    </source>
</evidence>
<evidence type="ECO:0000256" key="4">
    <source>
        <dbReference type="ARBA" id="ARBA00023180"/>
    </source>
</evidence>
<dbReference type="PROSITE" id="PS50287">
    <property type="entry name" value="SRCR_2"/>
    <property type="match status" value="3"/>
</dbReference>
<feature type="transmembrane region" description="Helical" evidence="7">
    <location>
        <begin position="65"/>
        <end position="84"/>
    </location>
</feature>
<dbReference type="SMART" id="SM00202">
    <property type="entry name" value="SR"/>
    <property type="match status" value="3"/>
</dbReference>
<feature type="disulfide bond" evidence="5">
    <location>
        <begin position="1178"/>
        <end position="1188"/>
    </location>
</feature>
<proteinExistence type="predicted"/>
<evidence type="ECO:0000313" key="9">
    <source>
        <dbReference type="EMBL" id="VIO97844.1"/>
    </source>
</evidence>
<dbReference type="InterPro" id="IPR016187">
    <property type="entry name" value="CTDL_fold"/>
</dbReference>
<feature type="disulfide bond" evidence="5">
    <location>
        <begin position="280"/>
        <end position="290"/>
    </location>
</feature>
<dbReference type="OrthoDB" id="5857313at2759"/>
<dbReference type="Gene3D" id="3.10.250.10">
    <property type="entry name" value="SRCR-like domain"/>
    <property type="match status" value="3"/>
</dbReference>
<reference evidence="11" key="3">
    <citation type="submission" date="2022-04" db="UniProtKB">
        <authorList>
            <consortium name="WormBaseParasite"/>
        </authorList>
    </citation>
    <scope>IDENTIFICATION</scope>
</reference>
<dbReference type="InterPro" id="IPR006626">
    <property type="entry name" value="PbH1"/>
</dbReference>
<dbReference type="Gene3D" id="3.10.100.10">
    <property type="entry name" value="Mannose-Binding Protein A, subunit A"/>
    <property type="match status" value="1"/>
</dbReference>
<keyword evidence="7" id="KW-1133">Transmembrane helix</keyword>
<dbReference type="EMBL" id="CAAKNF010000195">
    <property type="protein sequence ID" value="VIO97844.1"/>
    <property type="molecule type" value="Genomic_DNA"/>
</dbReference>
<sequence>MIKHDLKWIKLKLQQYYHNHHFSYWHMTTLSTISDQLLSFISVNDMIIEVLLSSFRIFCYHFSSFILQILIFNLILQTVLLPYANGKTDISIANSNSNNSGNIISQTDSSLSSLPDDIFDRHEPIKNIIGGVYSSNITLYYRNSPYHVQTDLTIETNAVLTIETGVRIYFDNGIGIKIKGAIRAMGNEFAHIQMLPYQQIINYDLQMPQFRLIDGTSVRQGRLQIKFQNRWRSICTKLTNWTSTDISTACRSMGFNDGGFWKWYKRNNDTFPFVMPYPKCPPNVSSLWNCEGFSNPNAIPLSENLCQGEDDLGIHCWGIPVFLESEKHWKGLQIFSSSLQYVNSDPDMVALHQESTSKLEFVDILYAGYDGSTKNTTASVWIEGIPPIMNGLRIERSAGDAIHLEQLTGPVVIANSTIRNNRGHGIAVMNTTDGRVFINMTTITGNYGDGIHYREGYDTSWYSAVSSNGLENDLVQFQNNKKPRLDMCIEHKIPHTFFFPHLIQAKLINGTVIDGSNASPCWMIVSLPTELPYTYSIQFVAVKNENDENLDSETRLVICNANVNYDGCDSERYRIPILNNILPQTVSFRTTDQPIFLSLEHIPSGLSGRVAGDINLIFRIHASVTDKAFYGLNITHTLIANNTGNGILAQDIRERTVLTNVTIMENEGNAGFLVRDGAADIWINASRISDNWGDGINISYAGGSITINGTIISGNKWRGCAFHQNTSSPYLPLHQEIIIKGRPSNNIFYLRTQIVDNAWGGILIGNFCIPLWKNIQPKVLISWTELIGNRYHASVEIFACQKVGMANTIVDFTGNRIEGGLGVGFRMEPAVNTITIISSNQFIANNNTALIIRNARYPQLYNLPAQVIISKNSFKFNIGQSIVSLGMVEGSQIQNITFNQQNEVRENRVINPFPYLNPRSTPYAALVVSSSNIIINRNCFKNPQATYEIASELAEHAKWIDARENNWGYPRPELFMHRIFDQFNRYTLAVIEVNPFAAVCNQRRPHITTVQQYYRSFRKDSEPYILGGTIWENQDLGKGLYTVVDDLNIVPGARLTLSPDTVLQFNNGLGMLIQGELVRAELHSSDEMVKFTGAPFTLPQLPNIRLVDENNKTDVLSGRLEVFVNNQWGTICNRSWTKELGLLACNQLGLIMDPEYFENWQIFPSPGELPIVMDNIRCEENEYDITNCRHDGVDHNIAASCLPTNVVGLRCMEPCWSGVRYSFLANPPLVTGQSSMEKWIIEKAGLFDFRIPKFSPALQIDWNCHTFHNLYIRNNFWNGIDIVYNDLTRKPAIRMSQFENNRRHGFKIRSQGITIHKVSLTGNEQSGFRYNPMITNDLQRDIVTWLERREQPEMEANNVFIIPNVNIDKLTVHESHLNQRKFLIAKVTSDCPLALLDPCIYEMSLFASGHEYGLNSRLAIQVINWVNEESDEDILLMDNIGKKIWSVRNDLIHFPILSLSNTLQLKYTRTYGKPSVIILVLFLDAQEYLNRYVHVYQSEIINNRYAISSIHYSNWITQNDNLLNRFANEKLWFQKVDFINNTDAIIWIHSPQHIIFNNTPIAKIAYHIDNCSIINNTGSIIESHYDLYNSANIFEWFFWSNTFENNANSTIMIHLPDTINLSAQQIHSLKMTENRFENNTNFAIFINGYYAFINISSNNFTNNNAPNEIGLITLNGMEKTLFFERNRLIYNYGCWMLKMNIRSHSLRNKATAWIQYNYFVQNSFLHNTQEYVDMWPRSFTIGIFGSQLANIHFNRLWNILFDFELISGAKSANVKDTMNVTYNWWGVANEAAINQRIFDFDDWNIFTLALFSPFYVTKENFISFWWKPQNGQLANEKHSEPSIYNLNGRIYESKILTYNRERWHEFPFHYKPFEPYRIIKDLTIMPGATLTIEKGVEVHVWPNVRILVLGNLRAEGTYWEPIRFKPINVTEYAKERDTITSRHKRSNQHCSFIQSNNLCHYQTKRQIKWYGKDTINQYFPSLNRYNSYYQQFGIRLNGTKPTNGFLEFYNATTNEWIPSCDRAFTIRNAQVVCRELGFKSANVYEWLTPRWNYNPKITIRKNYVTPRQCIGEELKFDHCPLRMSNNLSMWQCIDNEHFNYIYCDEKPTLNSNYIGNWGGITITHDSIDYAQSNNTTTEQSVLRNVEIVGGGLGHNESIDVATLLSIGRSPIFDHVNITNSSMHGLQILIPYRDIILNKLNVTQNHGYGISLWLSNLQGSGGNSASVLGMMNIIPYNARGLLDICSAQKEFEVLNRIIMFYKYDSHTVDCVKIFTSPERSIGFRFLLINPYDGSQMNYGRLDSVTLYSDAKFTQIIHQFTSQTSDWSLNIQAQSLLAIHMRANAANGIYGFIAEITVVPTLTQTYAIDEVLIRNSYIERNDRGAIIYRNTGELGPNLIISNCMIRNNGYHLFGNISTTTYAIQLHFHNTLFAQFHNNLLMDNIGGLGMTALTTSPIARLSVIIRECAFMHNSNGTILTFVGNGNQKLWLFNNLIRSNYALYHDTVLLRGITANLTLNLFANNTGLHNLDLRPNLPDSLDLYVLYKNWFYDNVAVGHGYQRQERYGYQPDYLADEFMSRPKRQLIMEDGVSFDWWTHIGTESERYRSTVYAGISNVLYRANVFNNPINPYELVAGKANSLEGHAIDARENYWGYPGTVSVASGKIRDYHDYKYLIRVDYVPVLESNASLVEGDCPAGWFQIGRDEFKSCFLYSGAVSTYMAAVKFCQEMDAFVPYLRVDDNRQKQLAKRIDDIIHMRTNDNIDRYNTFTDVYDRQVWISGVTVPLTQCGWLSTRTGNIGTQNCNNLLSFVCEKGVLSYDEPTLWRGGIIIAIIALSILLVIILLLAVCWYRKSTKRKEEEVSRKECIRASLRLSKLANELRKNNGDNRRIINNMPTNEMLNGVDLQTDDAIMNAHRNLVHGKDNNPWSTITKPDLSTGIYSGNNSVTSFLDQNIKCRPSAVELNKINSTIDSLCSRNSSESFTYHMPSSVSRNSISQKPNPYAEVSLSVFNAYGTINNRTGNNNNRSVIDRHNTDTSTCSTSTDTVTCSTCQDCNESTLTERSSWNDTSSAQSSIISDRTIQHLIKPLLNRTEQLTTKVTTRDDMLPKTFIDSHPRSPYSKLVDLPPPPLFNPKLLEIYGTLSVVSDERDGETSLKPIRTAPPPPQTLPQTPQSLSLSATILPSLSSSLSSSSSTTTITTTTTPCIAATSINDQFDIPTISSPPRRSFYETTTELVKNRPYSSSSSSYKTKIRPSIPPPNPPPNYEYIRNPQSSQSLVDLITPAVPYQRSNSTGKALPIETSM</sequence>
<dbReference type="InterPro" id="IPR016186">
    <property type="entry name" value="C-type_lectin-like/link_sf"/>
</dbReference>
<gene>
    <name evidence="9" type="primary">Bm8308</name>
    <name evidence="9" type="ORF">BM_BM8308</name>
</gene>
<dbReference type="CTD" id="6097946"/>
<dbReference type="PANTHER" id="PTHR47653:SF1">
    <property type="entry name" value="DELETED IN MALIGNANT BRAIN TUMORS 1 PROTEIN"/>
    <property type="match status" value="1"/>
</dbReference>
<feature type="transmembrane region" description="Helical" evidence="7">
    <location>
        <begin position="2821"/>
        <end position="2848"/>
    </location>
</feature>
<feature type="region of interest" description="Disordered" evidence="6">
    <location>
        <begin position="3237"/>
        <end position="3260"/>
    </location>
</feature>
<feature type="disulfide bond" evidence="5">
    <location>
        <begin position="2069"/>
        <end position="2079"/>
    </location>
</feature>
<feature type="domain" description="SRCR" evidence="8">
    <location>
        <begin position="1994"/>
        <end position="2104"/>
    </location>
</feature>
<feature type="domain" description="SRCR" evidence="8">
    <location>
        <begin position="210"/>
        <end position="317"/>
    </location>
</feature>
<keyword evidence="2" id="KW-0677">Repeat</keyword>
<dbReference type="Gene3D" id="2.160.20.10">
    <property type="entry name" value="Single-stranded right-handed beta-helix, Pectin lyase-like"/>
    <property type="match status" value="2"/>
</dbReference>
<reference evidence="9" key="2">
    <citation type="submission" date="2019-04" db="EMBL/GenBank/DDBJ databases">
        <authorList>
            <person name="Howe K."/>
            <person name="Paulini M."/>
            <person name="Williams G."/>
        </authorList>
    </citation>
    <scope>NUCLEOTIDE SEQUENCE [LARGE SCALE GENOMIC DNA]</scope>
    <source>
        <strain evidence="9">FR3</strain>
    </source>
</reference>
<organism evidence="9">
    <name type="scientific">Brugia malayi</name>
    <name type="common">Filarial nematode worm</name>
    <dbReference type="NCBI Taxonomy" id="6279"/>
    <lineage>
        <taxon>Eukaryota</taxon>
        <taxon>Metazoa</taxon>
        <taxon>Ecdysozoa</taxon>
        <taxon>Nematoda</taxon>
        <taxon>Chromadorea</taxon>
        <taxon>Rhabditida</taxon>
        <taxon>Spirurina</taxon>
        <taxon>Spiruromorpha</taxon>
        <taxon>Filarioidea</taxon>
        <taxon>Onchocercidae</taxon>
        <taxon>Brugia</taxon>
    </lineage>
</organism>
<keyword evidence="7" id="KW-0472">Membrane</keyword>
<evidence type="ECO:0000256" key="2">
    <source>
        <dbReference type="ARBA" id="ARBA00022737"/>
    </source>
</evidence>
<comment type="caution">
    <text evidence="5">Lacks conserved residue(s) required for the propagation of feature annotation.</text>
</comment>
<dbReference type="InterPro" id="IPR036772">
    <property type="entry name" value="SRCR-like_dom_sf"/>
</dbReference>
<feature type="domain" description="SRCR" evidence="8">
    <location>
        <begin position="1104"/>
        <end position="1212"/>
    </location>
</feature>
<protein>
    <submittedName>
        <fullName evidence="9 11">CG3921-PA, putative</fullName>
    </submittedName>
</protein>
<dbReference type="SUPFAM" id="SSF51126">
    <property type="entry name" value="Pectin lyase-like"/>
    <property type="match status" value="3"/>
</dbReference>
<keyword evidence="10" id="KW-1185">Reference proteome</keyword>
<dbReference type="InterPro" id="IPR001190">
    <property type="entry name" value="SRCR"/>
</dbReference>
<dbReference type="Pfam" id="PF00530">
    <property type="entry name" value="SRCR"/>
    <property type="match status" value="3"/>
</dbReference>
<evidence type="ECO:0000256" key="5">
    <source>
        <dbReference type="PROSITE-ProRule" id="PRU00196"/>
    </source>
</evidence>
<keyword evidence="4" id="KW-0325">Glycoprotein</keyword>
<keyword evidence="3 5" id="KW-1015">Disulfide bond</keyword>
<evidence type="ECO:0000256" key="1">
    <source>
        <dbReference type="ARBA" id="ARBA00022729"/>
    </source>
</evidence>
<evidence type="ECO:0000256" key="3">
    <source>
        <dbReference type="ARBA" id="ARBA00023157"/>
    </source>
</evidence>
<dbReference type="InterPro" id="IPR011050">
    <property type="entry name" value="Pectin_lyase_fold/virulence"/>
</dbReference>
<dbReference type="InterPro" id="IPR053243">
    <property type="entry name" value="SJ_maturation_regulator"/>
</dbReference>
<dbReference type="GeneID" id="6097946"/>
<dbReference type="SUPFAM" id="SSF56436">
    <property type="entry name" value="C-type lectin-like"/>
    <property type="match status" value="1"/>
</dbReference>
<accession>A0A8L7TIN5</accession>
<dbReference type="Proteomes" id="UP000006672">
    <property type="component" value="Unassembled WGS sequence"/>
</dbReference>
<dbReference type="KEGG" id="bmy:BM_BM8308"/>
<feature type="region of interest" description="Disordered" evidence="6">
    <location>
        <begin position="3145"/>
        <end position="3170"/>
    </location>
</feature>
<keyword evidence="7" id="KW-0812">Transmembrane</keyword>
<name>A0A4E9FMT5_BRUMA</name>
<evidence type="ECO:0000313" key="11">
    <source>
        <dbReference type="WBParaSite" id="Bm8308a.1"/>
    </source>
</evidence>
<accession>A0A4E9FMT5</accession>
<keyword evidence="1" id="KW-0732">Signal</keyword>
<evidence type="ECO:0000313" key="10">
    <source>
        <dbReference type="Proteomes" id="UP000006672"/>
    </source>
</evidence>
<dbReference type="GO" id="GO:0016020">
    <property type="term" value="C:membrane"/>
    <property type="evidence" value="ECO:0007669"/>
    <property type="project" value="InterPro"/>
</dbReference>
<dbReference type="SMART" id="SM00710">
    <property type="entry name" value="PbH1"/>
    <property type="match status" value="17"/>
</dbReference>
<dbReference type="SUPFAM" id="SSF56487">
    <property type="entry name" value="SRCR-like"/>
    <property type="match status" value="3"/>
</dbReference>